<dbReference type="OrthoDB" id="8732650at2"/>
<feature type="signal peptide" evidence="11">
    <location>
        <begin position="1"/>
        <end position="21"/>
    </location>
</feature>
<dbReference type="eggNOG" id="COG4773">
    <property type="taxonomic scope" value="Bacteria"/>
</dbReference>
<dbReference type="SUPFAM" id="SSF56935">
    <property type="entry name" value="Porins"/>
    <property type="match status" value="1"/>
</dbReference>
<organism evidence="12 13">
    <name type="scientific">Simonsiella muelleri ATCC 29453</name>
    <dbReference type="NCBI Taxonomy" id="641147"/>
    <lineage>
        <taxon>Bacteria</taxon>
        <taxon>Pseudomonadati</taxon>
        <taxon>Pseudomonadota</taxon>
        <taxon>Betaproteobacteria</taxon>
        <taxon>Neisseriales</taxon>
        <taxon>Neisseriaceae</taxon>
        <taxon>Simonsiella</taxon>
    </lineage>
</organism>
<dbReference type="InterPro" id="IPR037066">
    <property type="entry name" value="Plug_dom_sf"/>
</dbReference>
<feature type="chain" id="PRO_5030178943" evidence="11">
    <location>
        <begin position="22"/>
        <end position="720"/>
    </location>
</feature>
<keyword evidence="6" id="KW-0798">TonB box</keyword>
<dbReference type="GO" id="GO:0038023">
    <property type="term" value="F:signaling receptor activity"/>
    <property type="evidence" value="ECO:0007669"/>
    <property type="project" value="InterPro"/>
</dbReference>
<protein>
    <submittedName>
        <fullName evidence="12">TonB-dependent siderophore receptor</fullName>
    </submittedName>
</protein>
<keyword evidence="5 10" id="KW-0812">Transmembrane</keyword>
<dbReference type="KEGG" id="smur:BWP33_05600"/>
<dbReference type="Gene3D" id="2.40.170.20">
    <property type="entry name" value="TonB-dependent receptor, beta-barrel domain"/>
    <property type="match status" value="1"/>
</dbReference>
<dbReference type="EMBL" id="ADCY02000032">
    <property type="protein sequence ID" value="EFG31149.2"/>
    <property type="molecule type" value="Genomic_DNA"/>
</dbReference>
<reference evidence="12 13" key="1">
    <citation type="submission" date="2010-03" db="EMBL/GenBank/DDBJ databases">
        <authorList>
            <consortium name="The Broad Institute Genome Sequencing Platform"/>
            <person name="Ward D."/>
            <person name="Earl A."/>
            <person name="Feldgarden M."/>
            <person name="Gevers D."/>
            <person name="Young S."/>
            <person name="Zeng Q."/>
            <person name="Koehrsen M."/>
            <person name="Alvarado L."/>
            <person name="Berlin A.M."/>
            <person name="Borenstein D."/>
            <person name="Chapman S.B."/>
            <person name="Chen Z."/>
            <person name="Engels R."/>
            <person name="Freedman E."/>
            <person name="Gellesch M."/>
            <person name="Goldberg J."/>
            <person name="Griggs A."/>
            <person name="Gujja S."/>
            <person name="Heilman E.R."/>
            <person name="Heiman D.I."/>
            <person name="Hepburn T.A."/>
            <person name="Howarth C."/>
            <person name="Jen D."/>
            <person name="Larson L."/>
            <person name="Mehta T."/>
            <person name="Park D."/>
            <person name="Pearson M."/>
            <person name="Richards J."/>
            <person name="Roberts A."/>
            <person name="Saif S."/>
            <person name="Shea T.D."/>
            <person name="Shenoy N."/>
            <person name="Sisk P."/>
            <person name="Stolte C."/>
            <person name="Sykes S.N."/>
            <person name="Walk T."/>
            <person name="White J."/>
            <person name="Yandava C."/>
            <person name="Izard J."/>
            <person name="Baranova O.V."/>
            <person name="Blanton J.M."/>
            <person name="Tanner A.C."/>
            <person name="Dewhirst F."/>
            <person name="Haas B."/>
            <person name="Nusbaum C."/>
            <person name="Birren B."/>
        </authorList>
    </citation>
    <scope>NUCLEOTIDE SEQUENCE [LARGE SCALE GENOMIC DNA]</scope>
    <source>
        <strain evidence="12 13">ATCC 29453</strain>
    </source>
</reference>
<dbReference type="GO" id="GO:0015344">
    <property type="term" value="F:siderophore uptake transmembrane transporter activity"/>
    <property type="evidence" value="ECO:0007669"/>
    <property type="project" value="TreeGrafter"/>
</dbReference>
<evidence type="ECO:0000256" key="6">
    <source>
        <dbReference type="ARBA" id="ARBA00023077"/>
    </source>
</evidence>
<comment type="subcellular location">
    <subcellularLocation>
        <location evidence="1 10">Cell outer membrane</location>
        <topology evidence="1 10">Multi-pass membrane protein</topology>
    </subcellularLocation>
</comment>
<gene>
    <name evidence="12" type="ORF">HMPREF9021_00981</name>
</gene>
<reference evidence="12 13" key="2">
    <citation type="submission" date="2011-10" db="EMBL/GenBank/DDBJ databases">
        <title>The Genome Sequence of Simonsiella muelleri ATCC 29453.</title>
        <authorList>
            <consortium name="The Broad Institute Genome Sequencing Platform"/>
            <consortium name="The Broad Institute Genome Sequencing Center for Infectious Disease"/>
            <person name="Earl A."/>
            <person name="Ward D."/>
            <person name="Feldgarden M."/>
            <person name="Gevers D."/>
            <person name="Izard J."/>
            <person name="Baranova O.V."/>
            <person name="Blanton J.M."/>
            <person name="Tanner A.C."/>
            <person name="Dewhirst F."/>
            <person name="Young S.K."/>
            <person name="Zeng Q."/>
            <person name="Gargeya S."/>
            <person name="Fitzgerald M."/>
            <person name="Haas B."/>
            <person name="Abouelleil A."/>
            <person name="Alvarado L."/>
            <person name="Arachchi H.M."/>
            <person name="Berlin A."/>
            <person name="Brown A."/>
            <person name="Chapman S.B."/>
            <person name="Chen Z."/>
            <person name="Dunbar C."/>
            <person name="Freedman E."/>
            <person name="Gearin G."/>
            <person name="Goldberg J."/>
            <person name="Griggs A."/>
            <person name="Gujja S."/>
            <person name="Heiman D."/>
            <person name="Howarth C."/>
            <person name="Larson L."/>
            <person name="Lui A."/>
            <person name="MacDonald P.J.P."/>
            <person name="Montmayeur A."/>
            <person name="Murphy C."/>
            <person name="Neiman D."/>
            <person name="Pearson M."/>
            <person name="Priest M."/>
            <person name="Roberts A."/>
            <person name="Saif S."/>
            <person name="Shea T."/>
            <person name="Shenoy N."/>
            <person name="Sisk P."/>
            <person name="Stolte C."/>
            <person name="Sykes S."/>
            <person name="Wortman J."/>
            <person name="Nusbaum C."/>
            <person name="Birren B."/>
        </authorList>
    </citation>
    <scope>NUCLEOTIDE SEQUENCE [LARGE SCALE GENOMIC DNA]</scope>
    <source>
        <strain evidence="12 13">ATCC 29453</strain>
    </source>
</reference>
<dbReference type="GO" id="GO:0009279">
    <property type="term" value="C:cell outer membrane"/>
    <property type="evidence" value="ECO:0007669"/>
    <property type="project" value="UniProtKB-SubCell"/>
</dbReference>
<dbReference type="NCBIfam" id="TIGR01783">
    <property type="entry name" value="TonB-siderophor"/>
    <property type="match status" value="1"/>
</dbReference>
<evidence type="ECO:0000256" key="10">
    <source>
        <dbReference type="PROSITE-ProRule" id="PRU01360"/>
    </source>
</evidence>
<keyword evidence="9 10" id="KW-0998">Cell outer membrane</keyword>
<evidence type="ECO:0000256" key="3">
    <source>
        <dbReference type="ARBA" id="ARBA00022448"/>
    </source>
</evidence>
<evidence type="ECO:0000313" key="12">
    <source>
        <dbReference type="EMBL" id="EFG31149.2"/>
    </source>
</evidence>
<proteinExistence type="inferred from homology"/>
<evidence type="ECO:0000256" key="8">
    <source>
        <dbReference type="ARBA" id="ARBA00023170"/>
    </source>
</evidence>
<evidence type="ECO:0000256" key="2">
    <source>
        <dbReference type="ARBA" id="ARBA00009810"/>
    </source>
</evidence>
<dbReference type="PANTHER" id="PTHR32552:SF82">
    <property type="entry name" value="FCUA PROTEIN"/>
    <property type="match status" value="1"/>
</dbReference>
<evidence type="ECO:0000256" key="4">
    <source>
        <dbReference type="ARBA" id="ARBA00022452"/>
    </source>
</evidence>
<keyword evidence="3 10" id="KW-0813">Transport</keyword>
<evidence type="ECO:0000256" key="5">
    <source>
        <dbReference type="ARBA" id="ARBA00022692"/>
    </source>
</evidence>
<keyword evidence="4 10" id="KW-1134">Transmembrane beta strand</keyword>
<keyword evidence="8 12" id="KW-0675">Receptor</keyword>
<dbReference type="HOGENOM" id="CLU_008287_22_0_4"/>
<comment type="similarity">
    <text evidence="2 10">Belongs to the TonB-dependent receptor family.</text>
</comment>
<evidence type="ECO:0000256" key="1">
    <source>
        <dbReference type="ARBA" id="ARBA00004571"/>
    </source>
</evidence>
<dbReference type="PROSITE" id="PS52016">
    <property type="entry name" value="TONB_DEPENDENT_REC_3"/>
    <property type="match status" value="1"/>
</dbReference>
<dbReference type="InterPro" id="IPR039426">
    <property type="entry name" value="TonB-dep_rcpt-like"/>
</dbReference>
<evidence type="ECO:0000256" key="7">
    <source>
        <dbReference type="ARBA" id="ARBA00023136"/>
    </source>
</evidence>
<dbReference type="Gene3D" id="2.170.130.10">
    <property type="entry name" value="TonB-dependent receptor, plug domain"/>
    <property type="match status" value="1"/>
</dbReference>
<evidence type="ECO:0000313" key="13">
    <source>
        <dbReference type="Proteomes" id="UP000017813"/>
    </source>
</evidence>
<dbReference type="InterPro" id="IPR036942">
    <property type="entry name" value="Beta-barrel_TonB_sf"/>
</dbReference>
<comment type="caution">
    <text evidence="12">The sequence shown here is derived from an EMBL/GenBank/DDBJ whole genome shotgun (WGS) entry which is preliminary data.</text>
</comment>
<dbReference type="AlphaFoldDB" id="V9HCT2"/>
<sequence>MNYIKSILALFGGLLSFQAAADATDKTANQTLEDVKVTAKVQRSFSKSSDGDLRDAVNLGLLGKQNNFTSPITVVNYDEKAFANQAPRNVVDVIAKTDASTMNFGGETNTISGLYVRNLQIDARQFSVNGLSGLYSTYNSPTAGVASAQLIKGASTALVGMDAEGSAGASVNIETKRAGKQPINRFGVGYFSDSRYQTSADIGRRFGANGEWGIRVNGLIRQGDTAREHFSEKNREAAIGADYRGEQLKVGVDLMYSKRKTEGGRARVQDMQLLKFQMPEAPDGKINLIPQWSGQTTEDKTAMATFEYDTLKNVVVSGGLGYMDSRYDGSFTQLKMLNAQGNYRAEPSRAIDYLTRTTSANLKARGQFFSGSLEHQWNVAADYVKRHRDFDRSSKTFGGFSSNIYQPQFPATPTILSVNQQNTHETFTAPSLALSDTLMMFDNKFRLTLGTRLQYVRQENHQKQTKSTTHAISPMITAAYVPNNQLVVYGNYMRDLEPGALVDNDNAKNNGETLDPVKTNQMELGIRKNWQDGLITTTASVYRINRPSAYLNAQTGVFGYGGKEQNTGLELSTYANLLNKTLRPTFGITFQRAKLKNYQTNAGNMIDGNQQVTSPRVIAKAGVEWDTPFVRGLTLNAAAQYYGKSFQNAENTFRLPAYTTVDIGAKYALKLPKNQQVTLRGAVENVFNKNYWQIQRGRYDRSFAVVGMPRTVWLKADYEF</sequence>
<keyword evidence="7 10" id="KW-0472">Membrane</keyword>
<dbReference type="RefSeq" id="WP_002641960.1">
    <property type="nucleotide sequence ID" value="NZ_CP019448.1"/>
</dbReference>
<name>V9HCT2_9NEIS</name>
<dbReference type="Proteomes" id="UP000017813">
    <property type="component" value="Unassembled WGS sequence"/>
</dbReference>
<evidence type="ECO:0000256" key="9">
    <source>
        <dbReference type="ARBA" id="ARBA00023237"/>
    </source>
</evidence>
<dbReference type="InterPro" id="IPR010105">
    <property type="entry name" value="TonB_sidphr_rcpt"/>
</dbReference>
<dbReference type="CDD" id="cd01347">
    <property type="entry name" value="ligand_gated_channel"/>
    <property type="match status" value="1"/>
</dbReference>
<dbReference type="STRING" id="641147.HMPREF9021_00981"/>
<dbReference type="PANTHER" id="PTHR32552">
    <property type="entry name" value="FERRICHROME IRON RECEPTOR-RELATED"/>
    <property type="match status" value="1"/>
</dbReference>
<keyword evidence="13" id="KW-1185">Reference proteome</keyword>
<accession>V9HCT2</accession>
<keyword evidence="11" id="KW-0732">Signal</keyword>
<dbReference type="GO" id="GO:0015891">
    <property type="term" value="P:siderophore transport"/>
    <property type="evidence" value="ECO:0007669"/>
    <property type="project" value="InterPro"/>
</dbReference>
<evidence type="ECO:0000256" key="11">
    <source>
        <dbReference type="SAM" id="SignalP"/>
    </source>
</evidence>